<sequence>MRFSDIKVGYIYNVILDPVRDCEFDGRHLAVVLKRNNDKATFIVMPLTSAPNGVGVNKIKLGAMNSLPSSLKSNDTYAVYNQVRTVNADRFIALKEGSAVKECQMEKHIFHKLLFLGLREMVYSIPQDERVEILKGAYEAELISKAKDMAYRIVKLRKEESPDKEQIDELLVQIKETIKGVTYSLDKQLVKDGIDVIFNEAKNL</sequence>
<organism evidence="3 4">
    <name type="scientific">Clostridium porci</name>
    <dbReference type="NCBI Taxonomy" id="2605778"/>
    <lineage>
        <taxon>Bacteria</taxon>
        <taxon>Bacillati</taxon>
        <taxon>Bacillota</taxon>
        <taxon>Clostridia</taxon>
        <taxon>Eubacteriales</taxon>
        <taxon>Clostridiaceae</taxon>
        <taxon>Clostridium</taxon>
    </lineage>
</organism>
<dbReference type="InterPro" id="IPR011067">
    <property type="entry name" value="Plasmid_toxin/cell-grow_inhib"/>
</dbReference>
<proteinExistence type="inferred from homology"/>
<comment type="caution">
    <text evidence="3">The sequence shown here is derived from an EMBL/GenBank/DDBJ whole genome shotgun (WGS) entry which is preliminary data.</text>
</comment>
<dbReference type="GO" id="GO:0003677">
    <property type="term" value="F:DNA binding"/>
    <property type="evidence" value="ECO:0007669"/>
    <property type="project" value="InterPro"/>
</dbReference>
<dbReference type="RefSeq" id="WP_154473907.1">
    <property type="nucleotide sequence ID" value="NZ_VUMD01000027.1"/>
</dbReference>
<gene>
    <name evidence="3" type="ORF">FYJ39_18800</name>
</gene>
<dbReference type="SUPFAM" id="SSF50118">
    <property type="entry name" value="Cell growth inhibitor/plasmid maintenance toxic component"/>
    <property type="match status" value="1"/>
</dbReference>
<evidence type="ECO:0000256" key="2">
    <source>
        <dbReference type="ARBA" id="ARBA00022649"/>
    </source>
</evidence>
<reference evidence="3 4" key="1">
    <citation type="submission" date="2019-08" db="EMBL/GenBank/DDBJ databases">
        <title>In-depth cultivation of the pig gut microbiome towards novel bacterial diversity and tailored functional studies.</title>
        <authorList>
            <person name="Wylensek D."/>
            <person name="Hitch T.C.A."/>
            <person name="Clavel T."/>
        </authorList>
    </citation>
    <scope>NUCLEOTIDE SEQUENCE [LARGE SCALE GENOMIC DNA]</scope>
    <source>
        <strain evidence="3 4">WCA-389-WT-23D1</strain>
    </source>
</reference>
<keyword evidence="4" id="KW-1185">Reference proteome</keyword>
<evidence type="ECO:0000313" key="3">
    <source>
        <dbReference type="EMBL" id="MSS38503.1"/>
    </source>
</evidence>
<evidence type="ECO:0000313" key="4">
    <source>
        <dbReference type="Proteomes" id="UP000429958"/>
    </source>
</evidence>
<name>A0A7X2NQ81_9CLOT</name>
<dbReference type="AlphaFoldDB" id="A0A7X2NQ81"/>
<evidence type="ECO:0000256" key="1">
    <source>
        <dbReference type="ARBA" id="ARBA00007521"/>
    </source>
</evidence>
<dbReference type="Pfam" id="PF02452">
    <property type="entry name" value="PemK_toxin"/>
    <property type="match status" value="1"/>
</dbReference>
<protein>
    <submittedName>
        <fullName evidence="3">Type II toxin-antitoxin system PemK/MazF family toxin</fullName>
    </submittedName>
</protein>
<comment type="similarity">
    <text evidence="1">Belongs to the PemK/MazF family.</text>
</comment>
<keyword evidence="2" id="KW-1277">Toxin-antitoxin system</keyword>
<dbReference type="EMBL" id="VUMD01000027">
    <property type="protein sequence ID" value="MSS38503.1"/>
    <property type="molecule type" value="Genomic_DNA"/>
</dbReference>
<dbReference type="InterPro" id="IPR003477">
    <property type="entry name" value="PemK-like"/>
</dbReference>
<dbReference type="Gene3D" id="2.30.30.110">
    <property type="match status" value="1"/>
</dbReference>
<accession>A0A7X2NQ81</accession>
<dbReference type="Proteomes" id="UP000429958">
    <property type="component" value="Unassembled WGS sequence"/>
</dbReference>